<dbReference type="EMBL" id="JACHMF010000001">
    <property type="protein sequence ID" value="MBB4691987.1"/>
    <property type="molecule type" value="Genomic_DNA"/>
</dbReference>
<reference evidence="2 3" key="1">
    <citation type="submission" date="2020-08" db="EMBL/GenBank/DDBJ databases">
        <title>Sequencing the genomes of 1000 actinobacteria strains.</title>
        <authorList>
            <person name="Klenk H.-P."/>
        </authorList>
    </citation>
    <scope>NUCLEOTIDE SEQUENCE [LARGE SCALE GENOMIC DNA]</scope>
    <source>
        <strain evidence="2 3">DSM 45518</strain>
    </source>
</reference>
<feature type="transmembrane region" description="Helical" evidence="1">
    <location>
        <begin position="109"/>
        <end position="126"/>
    </location>
</feature>
<accession>A0A7W7G0T7</accession>
<dbReference type="RefSeq" id="WP_184950768.1">
    <property type="nucleotide sequence ID" value="NZ_BOMC01000003.1"/>
</dbReference>
<evidence type="ECO:0000256" key="1">
    <source>
        <dbReference type="SAM" id="Phobius"/>
    </source>
</evidence>
<evidence type="ECO:0000313" key="3">
    <source>
        <dbReference type="Proteomes" id="UP000542742"/>
    </source>
</evidence>
<dbReference type="AlphaFoldDB" id="A0A7W7G0T7"/>
<evidence type="ECO:0000313" key="2">
    <source>
        <dbReference type="EMBL" id="MBB4691987.1"/>
    </source>
</evidence>
<proteinExistence type="predicted"/>
<organism evidence="2 3">
    <name type="scientific">Paractinoplanes abujensis</name>
    <dbReference type="NCBI Taxonomy" id="882441"/>
    <lineage>
        <taxon>Bacteria</taxon>
        <taxon>Bacillati</taxon>
        <taxon>Actinomycetota</taxon>
        <taxon>Actinomycetes</taxon>
        <taxon>Micromonosporales</taxon>
        <taxon>Micromonosporaceae</taxon>
        <taxon>Paractinoplanes</taxon>
    </lineage>
</organism>
<keyword evidence="1" id="KW-0472">Membrane</keyword>
<keyword evidence="1" id="KW-1133">Transmembrane helix</keyword>
<keyword evidence="1" id="KW-0812">Transmembrane</keyword>
<sequence>MNDVWTTSPAGRDGRITLTLVAGPPRPLTASLTEAELAAAAGILRTTADAVGRGEFSRVQLGRGFREAIGRDPFRQVRPRTEDRWWLNVVHVFIGLAFASSVDAVWLKLAGYAFALVALGLLLHTWHRRRRG</sequence>
<gene>
    <name evidence="2" type="ORF">BKA14_002135</name>
</gene>
<dbReference type="Proteomes" id="UP000542742">
    <property type="component" value="Unassembled WGS sequence"/>
</dbReference>
<keyword evidence="3" id="KW-1185">Reference proteome</keyword>
<feature type="transmembrane region" description="Helical" evidence="1">
    <location>
        <begin position="85"/>
        <end position="103"/>
    </location>
</feature>
<name>A0A7W7G0T7_9ACTN</name>
<comment type="caution">
    <text evidence="2">The sequence shown here is derived from an EMBL/GenBank/DDBJ whole genome shotgun (WGS) entry which is preliminary data.</text>
</comment>
<protein>
    <submittedName>
        <fullName evidence="2">Uncharacterized protein</fullName>
    </submittedName>
</protein>